<sequence length="89" mass="10687">MTGGNYFTWFKEEGSERRKLLYQLEDLGIVELIQERERKGLYGYKWELAKKGKELVDKDKELQKLLQDGNIQEFYQKIVSLLENLKEEK</sequence>
<accession>A0A0F9PLX0</accession>
<name>A0A0F9PLX0_9ZZZZ</name>
<dbReference type="AlphaFoldDB" id="A0A0F9PLX0"/>
<proteinExistence type="predicted"/>
<protein>
    <submittedName>
        <fullName evidence="1">Uncharacterized protein</fullName>
    </submittedName>
</protein>
<organism evidence="1">
    <name type="scientific">marine sediment metagenome</name>
    <dbReference type="NCBI Taxonomy" id="412755"/>
    <lineage>
        <taxon>unclassified sequences</taxon>
        <taxon>metagenomes</taxon>
        <taxon>ecological metagenomes</taxon>
    </lineage>
</organism>
<dbReference type="EMBL" id="LAZR01002352">
    <property type="protein sequence ID" value="KKN31174.1"/>
    <property type="molecule type" value="Genomic_DNA"/>
</dbReference>
<gene>
    <name evidence="1" type="ORF">LCGC14_0826830</name>
</gene>
<comment type="caution">
    <text evidence="1">The sequence shown here is derived from an EMBL/GenBank/DDBJ whole genome shotgun (WGS) entry which is preliminary data.</text>
</comment>
<reference evidence="1" key="1">
    <citation type="journal article" date="2015" name="Nature">
        <title>Complex archaea that bridge the gap between prokaryotes and eukaryotes.</title>
        <authorList>
            <person name="Spang A."/>
            <person name="Saw J.H."/>
            <person name="Jorgensen S.L."/>
            <person name="Zaremba-Niedzwiedzka K."/>
            <person name="Martijn J."/>
            <person name="Lind A.E."/>
            <person name="van Eijk R."/>
            <person name="Schleper C."/>
            <person name="Guy L."/>
            <person name="Ettema T.J."/>
        </authorList>
    </citation>
    <scope>NUCLEOTIDE SEQUENCE</scope>
</reference>
<evidence type="ECO:0000313" key="1">
    <source>
        <dbReference type="EMBL" id="KKN31174.1"/>
    </source>
</evidence>